<feature type="transmembrane region" description="Helical" evidence="9">
    <location>
        <begin position="14"/>
        <end position="34"/>
    </location>
</feature>
<evidence type="ECO:0000256" key="3">
    <source>
        <dbReference type="ARBA" id="ARBA00022475"/>
    </source>
</evidence>
<feature type="transmembrane region" description="Helical" evidence="9">
    <location>
        <begin position="361"/>
        <end position="383"/>
    </location>
</feature>
<keyword evidence="4 9" id="KW-0812">Transmembrane</keyword>
<evidence type="ECO:0000256" key="2">
    <source>
        <dbReference type="ARBA" id="ARBA00022448"/>
    </source>
</evidence>
<comment type="subcellular location">
    <subcellularLocation>
        <location evidence="1 9">Cell membrane</location>
        <topology evidence="1 9">Multi-pass membrane protein</topology>
    </subcellularLocation>
</comment>
<dbReference type="InterPro" id="IPR054384">
    <property type="entry name" value="SecDF_P1_head"/>
</dbReference>
<dbReference type="InterPro" id="IPR005791">
    <property type="entry name" value="SecD"/>
</dbReference>
<keyword evidence="6 9" id="KW-1133">Transmembrane helix</keyword>
<dbReference type="GO" id="GO:0043952">
    <property type="term" value="P:protein transport by the Sec complex"/>
    <property type="evidence" value="ECO:0007669"/>
    <property type="project" value="UniProtKB-UniRule"/>
</dbReference>
<dbReference type="AlphaFoldDB" id="A0A852SRK6"/>
<evidence type="ECO:0000256" key="6">
    <source>
        <dbReference type="ARBA" id="ARBA00022989"/>
    </source>
</evidence>
<dbReference type="EMBL" id="JACCBM010000001">
    <property type="protein sequence ID" value="NYD71496.1"/>
    <property type="molecule type" value="Genomic_DNA"/>
</dbReference>
<evidence type="ECO:0000259" key="12">
    <source>
        <dbReference type="Pfam" id="PF21760"/>
    </source>
</evidence>
<dbReference type="InterPro" id="IPR048634">
    <property type="entry name" value="SecD_SecF_C"/>
</dbReference>
<keyword evidence="2 9" id="KW-0813">Transport</keyword>
<dbReference type="Pfam" id="PF22599">
    <property type="entry name" value="SecDF_P1_head"/>
    <property type="match status" value="1"/>
</dbReference>
<dbReference type="GO" id="GO:0006605">
    <property type="term" value="P:protein targeting"/>
    <property type="evidence" value="ECO:0007669"/>
    <property type="project" value="UniProtKB-UniRule"/>
</dbReference>
<comment type="similarity">
    <text evidence="9">Belongs to the SecD/SecF family. SecD subfamily.</text>
</comment>
<dbReference type="InterPro" id="IPR048631">
    <property type="entry name" value="SecD_1st"/>
</dbReference>
<dbReference type="NCBIfam" id="TIGR01129">
    <property type="entry name" value="secD"/>
    <property type="match status" value="1"/>
</dbReference>
<evidence type="ECO:0000256" key="4">
    <source>
        <dbReference type="ARBA" id="ARBA00022692"/>
    </source>
</evidence>
<evidence type="ECO:0000256" key="7">
    <source>
        <dbReference type="ARBA" id="ARBA00023010"/>
    </source>
</evidence>
<evidence type="ECO:0000256" key="10">
    <source>
        <dbReference type="SAM" id="MobiDB-lite"/>
    </source>
</evidence>
<feature type="domain" description="Protein translocase subunit SecDF P1" evidence="12">
    <location>
        <begin position="70"/>
        <end position="126"/>
    </location>
</feature>
<keyword evidence="7 9" id="KW-0811">Translocation</keyword>
<evidence type="ECO:0000256" key="8">
    <source>
        <dbReference type="ARBA" id="ARBA00023136"/>
    </source>
</evidence>
<dbReference type="Pfam" id="PF02355">
    <property type="entry name" value="SecD_SecF_C"/>
    <property type="match status" value="1"/>
</dbReference>
<evidence type="ECO:0000313" key="14">
    <source>
        <dbReference type="EMBL" id="NYD71496.1"/>
    </source>
</evidence>
<evidence type="ECO:0000313" key="15">
    <source>
        <dbReference type="Proteomes" id="UP000549913"/>
    </source>
</evidence>
<proteinExistence type="inferred from homology"/>
<keyword evidence="8 9" id="KW-0472">Membrane</keyword>
<dbReference type="RefSeq" id="WP_179548436.1">
    <property type="nucleotide sequence ID" value="NZ_BSEW01000002.1"/>
</dbReference>
<dbReference type="NCBIfam" id="TIGR00916">
    <property type="entry name" value="2A0604s01"/>
    <property type="match status" value="1"/>
</dbReference>
<dbReference type="Pfam" id="PF21760">
    <property type="entry name" value="SecD_1st"/>
    <property type="match status" value="1"/>
</dbReference>
<sequence length="573" mass="59566">MAQSTAVKKAWKTLIWLGVIFAVLIGTIAGGVLFSTATWTPKLALDLEGGTQIILTPKLESGQEVSSEQLDQAVSIIRQRVDASGVSEAEVTTQGARNVVVSIPGQPDDATLNRIESSAKLDFRAVLLAGVATPSASTSPSASPDPSLSTVPTATPTNGSDLAYVTPALQAQFDSFDCASEAAEDAGQAPADQPLVTCDDNGVKYLLGPVEIEGADIADASAGVATTQQGASTGQWVVDISFNDAGTAKFADVTTRLFGLQGVQNQFAIVLDGKVITAPTTGGAFTDGKAQISGSFTQDSAQSLADQLKFGALPIGFETQSSEAISATLGSTQLLSGLIAGAIGLILVVIYSLLQYRLLGTVTIASLVVAAALTYLLVTLMSWRIDFRLSLAGVAGLIVAIGITADSFIVYFERIRDELRDGRALNSSVQAGWKRAIRTITASDAVNFLAAAVLYVLAVGNVRGFAFTLGLTTIVDIVVVMLFTHPLMTLLAELPFFRDGHKLSGLDPRALGAVYRGRAQFRAPAASVTAAKKGSSSREAVKRQTIAERKAAELASSGTGAASTRTTDEGKNS</sequence>
<feature type="transmembrane region" description="Helical" evidence="9">
    <location>
        <begin position="464"/>
        <end position="483"/>
    </location>
</feature>
<dbReference type="Proteomes" id="UP000549913">
    <property type="component" value="Unassembled WGS sequence"/>
</dbReference>
<dbReference type="PANTHER" id="PTHR30081:SF1">
    <property type="entry name" value="PROTEIN TRANSLOCASE SUBUNIT SECD"/>
    <property type="match status" value="1"/>
</dbReference>
<dbReference type="GO" id="GO:0005886">
    <property type="term" value="C:plasma membrane"/>
    <property type="evidence" value="ECO:0007669"/>
    <property type="project" value="UniProtKB-SubCell"/>
</dbReference>
<dbReference type="InterPro" id="IPR055344">
    <property type="entry name" value="SecD_SecF_C_bact"/>
</dbReference>
<feature type="domain" description="SecDF P1 head subdomain" evidence="13">
    <location>
        <begin position="198"/>
        <end position="315"/>
    </location>
</feature>
<dbReference type="HAMAP" id="MF_01463_B">
    <property type="entry name" value="SecD_B"/>
    <property type="match status" value="1"/>
</dbReference>
<dbReference type="GO" id="GO:0065002">
    <property type="term" value="P:intracellular protein transmembrane transport"/>
    <property type="evidence" value="ECO:0007669"/>
    <property type="project" value="UniProtKB-UniRule"/>
</dbReference>
<name>A0A852SRK6_9MICO</name>
<keyword evidence="5 9" id="KW-0653">Protein transport</keyword>
<comment type="function">
    <text evidence="9">Part of the Sec protein translocase complex. Interacts with the SecYEG preprotein conducting channel. SecDF uses the proton motive force (PMF) to complete protein translocation after the ATP-dependent function of SecA.</text>
</comment>
<evidence type="ECO:0000256" key="5">
    <source>
        <dbReference type="ARBA" id="ARBA00022927"/>
    </source>
</evidence>
<dbReference type="Gene3D" id="3.30.1360.200">
    <property type="match status" value="1"/>
</dbReference>
<feature type="region of interest" description="Disordered" evidence="10">
    <location>
        <begin position="550"/>
        <end position="573"/>
    </location>
</feature>
<dbReference type="InterPro" id="IPR022813">
    <property type="entry name" value="SecD/SecF_arch_bac"/>
</dbReference>
<dbReference type="PANTHER" id="PTHR30081">
    <property type="entry name" value="PROTEIN-EXPORT MEMBRANE PROTEIN SEC"/>
    <property type="match status" value="1"/>
</dbReference>
<keyword evidence="15" id="KW-1185">Reference proteome</keyword>
<feature type="domain" description="Protein export membrane protein SecD/SecF C-terminal" evidence="11">
    <location>
        <begin position="317"/>
        <end position="492"/>
    </location>
</feature>
<accession>A0A852SRK6</accession>
<feature type="transmembrane region" description="Helical" evidence="9">
    <location>
        <begin position="436"/>
        <end position="458"/>
    </location>
</feature>
<organism evidence="14 15">
    <name type="scientific">Herbiconiux flava</name>
    <dbReference type="NCBI Taxonomy" id="881268"/>
    <lineage>
        <taxon>Bacteria</taxon>
        <taxon>Bacillati</taxon>
        <taxon>Actinomycetota</taxon>
        <taxon>Actinomycetes</taxon>
        <taxon>Micrococcales</taxon>
        <taxon>Microbacteriaceae</taxon>
        <taxon>Herbiconiux</taxon>
    </lineage>
</organism>
<feature type="compositionally biased region" description="Low complexity" evidence="10">
    <location>
        <begin position="555"/>
        <end position="565"/>
    </location>
</feature>
<comment type="caution">
    <text evidence="14">The sequence shown here is derived from an EMBL/GenBank/DDBJ whole genome shotgun (WGS) entry which is preliminary data.</text>
</comment>
<comment type="subunit">
    <text evidence="9">Forms a complex with SecF. Part of the essential Sec protein translocation apparatus which comprises SecA, SecYEG and auxiliary proteins SecDF. Other proteins may also be involved.</text>
</comment>
<feature type="transmembrane region" description="Helical" evidence="9">
    <location>
        <begin position="334"/>
        <end position="354"/>
    </location>
</feature>
<dbReference type="Gene3D" id="3.30.70.3220">
    <property type="match status" value="1"/>
</dbReference>
<evidence type="ECO:0000256" key="9">
    <source>
        <dbReference type="HAMAP-Rule" id="MF_01463"/>
    </source>
</evidence>
<feature type="transmembrane region" description="Helical" evidence="9">
    <location>
        <begin position="389"/>
        <end position="412"/>
    </location>
</feature>
<evidence type="ECO:0000259" key="13">
    <source>
        <dbReference type="Pfam" id="PF22599"/>
    </source>
</evidence>
<evidence type="ECO:0000259" key="11">
    <source>
        <dbReference type="Pfam" id="PF02355"/>
    </source>
</evidence>
<protein>
    <recommendedName>
        <fullName evidence="9">Protein translocase subunit SecD</fullName>
    </recommendedName>
</protein>
<evidence type="ECO:0000256" key="1">
    <source>
        <dbReference type="ARBA" id="ARBA00004651"/>
    </source>
</evidence>
<feature type="region of interest" description="Disordered" evidence="10">
    <location>
        <begin position="134"/>
        <end position="155"/>
    </location>
</feature>
<gene>
    <name evidence="9" type="primary">secD</name>
    <name evidence="14" type="ORF">BJ984_002654</name>
</gene>
<dbReference type="GO" id="GO:0015450">
    <property type="term" value="F:protein-transporting ATPase activity"/>
    <property type="evidence" value="ECO:0007669"/>
    <property type="project" value="InterPro"/>
</dbReference>
<dbReference type="SUPFAM" id="SSF82866">
    <property type="entry name" value="Multidrug efflux transporter AcrB transmembrane domain"/>
    <property type="match status" value="1"/>
</dbReference>
<feature type="compositionally biased region" description="Low complexity" evidence="10">
    <location>
        <begin position="134"/>
        <end position="150"/>
    </location>
</feature>
<reference evidence="14 15" key="1">
    <citation type="submission" date="2020-07" db="EMBL/GenBank/DDBJ databases">
        <title>Sequencing the genomes of 1000 actinobacteria strains.</title>
        <authorList>
            <person name="Klenk H.-P."/>
        </authorList>
    </citation>
    <scope>NUCLEOTIDE SEQUENCE [LARGE SCALE GENOMIC DNA]</scope>
    <source>
        <strain evidence="14 15">DSM 26474</strain>
    </source>
</reference>
<keyword evidence="3 9" id="KW-1003">Cell membrane</keyword>